<dbReference type="EMBL" id="MT145189">
    <property type="protein sequence ID" value="QJI04762.1"/>
    <property type="molecule type" value="Genomic_DNA"/>
</dbReference>
<gene>
    <name evidence="3" type="ORF">MM415A00110_0083</name>
    <name evidence="1" type="ORF">TM448A02732_0006</name>
    <name evidence="2" type="ORF">TM448B02837_0001</name>
</gene>
<dbReference type="EMBL" id="MT144962">
    <property type="protein sequence ID" value="QJI01925.1"/>
    <property type="molecule type" value="Genomic_DNA"/>
</dbReference>
<name>A0A6H1ZWZ7_9ZZZZ</name>
<dbReference type="AlphaFoldDB" id="A0A6H1ZWZ7"/>
<accession>A0A6H1ZWZ7</accession>
<proteinExistence type="predicted"/>
<evidence type="ECO:0000313" key="3">
    <source>
        <dbReference type="EMBL" id="QJI04762.1"/>
    </source>
</evidence>
<organism evidence="1">
    <name type="scientific">viral metagenome</name>
    <dbReference type="NCBI Taxonomy" id="1070528"/>
    <lineage>
        <taxon>unclassified sequences</taxon>
        <taxon>metagenomes</taxon>
        <taxon>organismal metagenomes</taxon>
    </lineage>
</organism>
<reference evidence="1" key="1">
    <citation type="submission" date="2020-03" db="EMBL/GenBank/DDBJ databases">
        <title>The deep terrestrial virosphere.</title>
        <authorList>
            <person name="Holmfeldt K."/>
            <person name="Nilsson E."/>
            <person name="Simone D."/>
            <person name="Lopez-Fernandez M."/>
            <person name="Wu X."/>
            <person name="de Brujin I."/>
            <person name="Lundin D."/>
            <person name="Andersson A."/>
            <person name="Bertilsson S."/>
            <person name="Dopson M."/>
        </authorList>
    </citation>
    <scope>NUCLEOTIDE SEQUENCE</scope>
    <source>
        <strain evidence="3">MM415A00110</strain>
        <strain evidence="1">TM448A02732</strain>
        <strain evidence="2">TM448B02837</strain>
    </source>
</reference>
<protein>
    <submittedName>
        <fullName evidence="1">Uncharacterized protein</fullName>
    </submittedName>
</protein>
<dbReference type="EMBL" id="MT144341">
    <property type="protein sequence ID" value="QJA52453.1"/>
    <property type="molecule type" value="Genomic_DNA"/>
</dbReference>
<sequence>MKKQLIMWGIQILYSVLTPDLLAGLWKSVVAYIKEKVEGTDTKIDDYIFNAIMGGGGELNGILAVGCEFIEQKVLGSASKIDDVLVLPALNLFRAAFNIPDLE</sequence>
<evidence type="ECO:0000313" key="2">
    <source>
        <dbReference type="EMBL" id="QJI01925.1"/>
    </source>
</evidence>
<evidence type="ECO:0000313" key="1">
    <source>
        <dbReference type="EMBL" id="QJA52453.1"/>
    </source>
</evidence>